<dbReference type="InterPro" id="IPR036852">
    <property type="entry name" value="Peptidase_S8/S53_dom_sf"/>
</dbReference>
<evidence type="ECO:0000313" key="9">
    <source>
        <dbReference type="EMBL" id="KAK7236535.1"/>
    </source>
</evidence>
<keyword evidence="3 7" id="KW-0378">Hydrolase</keyword>
<keyword evidence="4 7" id="KW-0720">Serine protease</keyword>
<comment type="similarity">
    <text evidence="1 7">Belongs to the peptidase S8 family.</text>
</comment>
<dbReference type="PROSITE" id="PS51892">
    <property type="entry name" value="SUBTILASE"/>
    <property type="match status" value="1"/>
</dbReference>
<dbReference type="InterPro" id="IPR050131">
    <property type="entry name" value="Peptidase_S8_subtilisin-like"/>
</dbReference>
<dbReference type="PROSITE" id="PS00138">
    <property type="entry name" value="SUBTILASE_SER"/>
    <property type="match status" value="1"/>
</dbReference>
<accession>A0ABR1FRH1</accession>
<dbReference type="Proteomes" id="UP001363151">
    <property type="component" value="Unassembled WGS sequence"/>
</dbReference>
<evidence type="ECO:0000259" key="8">
    <source>
        <dbReference type="Pfam" id="PF00082"/>
    </source>
</evidence>
<dbReference type="InterPro" id="IPR023828">
    <property type="entry name" value="Peptidase_S8_Ser-AS"/>
</dbReference>
<feature type="active site" description="Charge relay system" evidence="7">
    <location>
        <position position="353"/>
    </location>
</feature>
<gene>
    <name evidence="9" type="ORF">SO694_0024206</name>
</gene>
<dbReference type="PANTHER" id="PTHR43806:SF11">
    <property type="entry name" value="CEREVISIN-RELATED"/>
    <property type="match status" value="1"/>
</dbReference>
<evidence type="ECO:0000256" key="2">
    <source>
        <dbReference type="ARBA" id="ARBA00022670"/>
    </source>
</evidence>
<evidence type="ECO:0000256" key="3">
    <source>
        <dbReference type="ARBA" id="ARBA00022801"/>
    </source>
</evidence>
<feature type="active site" description="Charge relay system" evidence="7">
    <location>
        <position position="206"/>
    </location>
</feature>
<dbReference type="Pfam" id="PF00082">
    <property type="entry name" value="Peptidase_S8"/>
    <property type="match status" value="1"/>
</dbReference>
<dbReference type="PANTHER" id="PTHR43806">
    <property type="entry name" value="PEPTIDASE S8"/>
    <property type="match status" value="1"/>
</dbReference>
<comment type="caution">
    <text evidence="9">The sequence shown here is derived from an EMBL/GenBank/DDBJ whole genome shotgun (WGS) entry which is preliminary data.</text>
</comment>
<evidence type="ECO:0000256" key="7">
    <source>
        <dbReference type="PROSITE-ProRule" id="PRU01240"/>
    </source>
</evidence>
<protein>
    <recommendedName>
        <fullName evidence="6">subtilisin</fullName>
        <ecNumber evidence="6">3.4.21.62</ecNumber>
    </recommendedName>
</protein>
<dbReference type="EC" id="3.4.21.62" evidence="6"/>
<name>A0ABR1FRH1_AURAN</name>
<reference evidence="9 10" key="1">
    <citation type="submission" date="2024-03" db="EMBL/GenBank/DDBJ databases">
        <title>Aureococcus anophagefferens CCMP1851 and Kratosvirus quantuckense: Draft genome of a second virus-susceptible host strain in the model system.</title>
        <authorList>
            <person name="Chase E."/>
            <person name="Truchon A.R."/>
            <person name="Schepens W."/>
            <person name="Wilhelm S.W."/>
        </authorList>
    </citation>
    <scope>NUCLEOTIDE SEQUENCE [LARGE SCALE GENOMIC DNA]</scope>
    <source>
        <strain evidence="9 10">CCMP1851</strain>
    </source>
</reference>
<proteinExistence type="inferred from homology"/>
<keyword evidence="2 7" id="KW-0645">Protease</keyword>
<dbReference type="SUPFAM" id="SSF52743">
    <property type="entry name" value="Subtilisin-like"/>
    <property type="match status" value="1"/>
</dbReference>
<evidence type="ECO:0000256" key="6">
    <source>
        <dbReference type="ARBA" id="ARBA00023619"/>
    </source>
</evidence>
<dbReference type="InterPro" id="IPR015500">
    <property type="entry name" value="Peptidase_S8_subtilisin-rel"/>
</dbReference>
<dbReference type="InterPro" id="IPR000209">
    <property type="entry name" value="Peptidase_S8/S53_dom"/>
</dbReference>
<comment type="catalytic activity">
    <reaction evidence="5">
        <text>Hydrolysis of proteins with broad specificity for peptide bonds, and a preference for a large uncharged residue in P1. Hydrolyzes peptide amides.</text>
        <dbReference type="EC" id="3.4.21.62"/>
    </reaction>
</comment>
<evidence type="ECO:0000256" key="4">
    <source>
        <dbReference type="ARBA" id="ARBA00022825"/>
    </source>
</evidence>
<evidence type="ECO:0000313" key="10">
    <source>
        <dbReference type="Proteomes" id="UP001363151"/>
    </source>
</evidence>
<keyword evidence="10" id="KW-1185">Reference proteome</keyword>
<feature type="active site" description="Charge relay system" evidence="7">
    <location>
        <position position="146"/>
    </location>
</feature>
<evidence type="ECO:0000256" key="1">
    <source>
        <dbReference type="ARBA" id="ARBA00011073"/>
    </source>
</evidence>
<dbReference type="Gene3D" id="3.40.50.200">
    <property type="entry name" value="Peptidase S8/S53 domain"/>
    <property type="match status" value="2"/>
</dbReference>
<dbReference type="EMBL" id="JBBJCI010000273">
    <property type="protein sequence ID" value="KAK7236535.1"/>
    <property type="molecule type" value="Genomic_DNA"/>
</dbReference>
<organism evidence="9 10">
    <name type="scientific">Aureococcus anophagefferens</name>
    <name type="common">Harmful bloom alga</name>
    <dbReference type="NCBI Taxonomy" id="44056"/>
    <lineage>
        <taxon>Eukaryota</taxon>
        <taxon>Sar</taxon>
        <taxon>Stramenopiles</taxon>
        <taxon>Ochrophyta</taxon>
        <taxon>Pelagophyceae</taxon>
        <taxon>Pelagomonadales</taxon>
        <taxon>Pelagomonadaceae</taxon>
        <taxon>Aureococcus</taxon>
    </lineage>
</organism>
<evidence type="ECO:0000256" key="5">
    <source>
        <dbReference type="ARBA" id="ARBA00023529"/>
    </source>
</evidence>
<feature type="domain" description="Peptidase S8/S53" evidence="8">
    <location>
        <begin position="138"/>
        <end position="396"/>
    </location>
</feature>
<sequence>MKPAVVALLRFKLDKAHARVAGGGAASLAADVGARLGCGAAPCVFPPARRLERTRAAFGLDAAWYACAVGGPAASVRTYDALAAFLDGGDHDGVAVVEPGLIAEGAWIPNEPAFMGRQWLVSNAMNLDEAWDEATGSSDVVVQVVDTGTPAGHEDLAGALWTNDEEICENGVDDDGNGFVDDCHGYDFFGASGSVEPSPDYSERDHGAHCAGIVAAVSNNGVGVAGVAGGDGSPGSGARLMTAKVVGAAGAFSGMAAALVPDTWLQSDLDAIDYGQAKGVIYVFSATNGNNEARLYPAAYAGVVAVTNVDYKGVRRRPRHHMADYGDWIDVVAPGVSIYSTLIDGYGLATGTSQATPFVAGALALAYSRAPDVSREALLNCLFATARTVDAANPGYEGKLGDGMVDAAALLACACVETPSCGATTTTAAAPADACAGLKKSKCKKKAATCEFKKRTCRAKCAGLEKSKCKKKKATCEFKKKTCRAKADCAALEKKKECKASSCKWRSKTKKCKAK</sequence>
<dbReference type="PRINTS" id="PR00723">
    <property type="entry name" value="SUBTILISIN"/>
</dbReference>